<gene>
    <name evidence="3" type="ORF">FLP10_07970</name>
</gene>
<feature type="domain" description="N-acyltransferase N-terminal" evidence="1">
    <location>
        <begin position="47"/>
        <end position="99"/>
    </location>
</feature>
<dbReference type="KEGG" id="ail:FLP10_07970"/>
<accession>A0A5C1YHW4</accession>
<organism evidence="3 4">
    <name type="scientific">Agromyces intestinalis</name>
    <dbReference type="NCBI Taxonomy" id="2592652"/>
    <lineage>
        <taxon>Bacteria</taxon>
        <taxon>Bacillati</taxon>
        <taxon>Actinomycetota</taxon>
        <taxon>Actinomycetes</taxon>
        <taxon>Micrococcales</taxon>
        <taxon>Microbacteriaceae</taxon>
        <taxon>Agromyces</taxon>
    </lineage>
</organism>
<dbReference type="InterPro" id="IPR041273">
    <property type="entry name" value="NAT_N"/>
</dbReference>
<evidence type="ECO:0000259" key="2">
    <source>
        <dbReference type="Pfam" id="PF18164"/>
    </source>
</evidence>
<name>A0A5C1YHW4_9MICO</name>
<sequence length="252" mass="27366">MSEAAGPRPGQVALGVAGRLPATRPELMVVLGHLIRTDQPAGGDGDVLTSLRAETGDALVSALAACVPLAMDRQRRAGIPEQITRATLRDVGRKHARYGAATVLDWLIELMRGDVVELGRLQVARRAEALGHAVHIPETGPLDPGAVDASLERIREFTGARRLSCTSWLLDAEIRRELPHSNLAAFARRFEVVAGEEGSRQGSEAVAKFVFRRPLEAVLDGRVHPESRLERLIIDRLRSGRHWSEPTGVLDG</sequence>
<evidence type="ECO:0000313" key="4">
    <source>
        <dbReference type="Proteomes" id="UP000324678"/>
    </source>
</evidence>
<dbReference type="Pfam" id="PF18082">
    <property type="entry name" value="NAT_N"/>
    <property type="match status" value="1"/>
</dbReference>
<dbReference type="RefSeq" id="WP_149160383.1">
    <property type="nucleotide sequence ID" value="NZ_CP043505.1"/>
</dbReference>
<dbReference type="Gene3D" id="3.40.630.120">
    <property type="match status" value="1"/>
</dbReference>
<dbReference type="AlphaFoldDB" id="A0A5C1YHW4"/>
<dbReference type="Proteomes" id="UP000324678">
    <property type="component" value="Chromosome"/>
</dbReference>
<evidence type="ECO:0000259" key="1">
    <source>
        <dbReference type="Pfam" id="PF18082"/>
    </source>
</evidence>
<protein>
    <submittedName>
        <fullName evidence="3">Uncharacterized protein</fullName>
    </submittedName>
</protein>
<dbReference type="InterPro" id="IPR041644">
    <property type="entry name" value="GNAT_C"/>
</dbReference>
<evidence type="ECO:0000313" key="3">
    <source>
        <dbReference type="EMBL" id="QEO14362.1"/>
    </source>
</evidence>
<keyword evidence="4" id="KW-1185">Reference proteome</keyword>
<dbReference type="OrthoDB" id="3229305at2"/>
<proteinExistence type="predicted"/>
<reference evidence="3 4" key="1">
    <citation type="submission" date="2019-09" db="EMBL/GenBank/DDBJ databases">
        <title>Genome sequencing of strain KACC 19306.</title>
        <authorList>
            <person name="Heo J."/>
            <person name="Kim S.-J."/>
            <person name="Kim J.-S."/>
            <person name="Hong S.-B."/>
            <person name="Kwon S.-W."/>
        </authorList>
    </citation>
    <scope>NUCLEOTIDE SEQUENCE [LARGE SCALE GENOMIC DNA]</scope>
    <source>
        <strain evidence="3 4">KACC 19306</strain>
    </source>
</reference>
<dbReference type="Pfam" id="PF18164">
    <property type="entry name" value="GNAT_C"/>
    <property type="match status" value="1"/>
</dbReference>
<feature type="domain" description="GNAT-like C-terminal" evidence="2">
    <location>
        <begin position="131"/>
        <end position="250"/>
    </location>
</feature>
<dbReference type="EMBL" id="CP043505">
    <property type="protein sequence ID" value="QEO14362.1"/>
    <property type="molecule type" value="Genomic_DNA"/>
</dbReference>